<evidence type="ECO:0008006" key="3">
    <source>
        <dbReference type="Google" id="ProtNLM"/>
    </source>
</evidence>
<reference evidence="1 2" key="1">
    <citation type="journal article" date="2023" name="BMC Biol.">
        <title>The compact genome of the sponge Oopsacas minuta (Hexactinellida) is lacking key metazoan core genes.</title>
        <authorList>
            <person name="Santini S."/>
            <person name="Schenkelaars Q."/>
            <person name="Jourda C."/>
            <person name="Duchesne M."/>
            <person name="Belahbib H."/>
            <person name="Rocher C."/>
            <person name="Selva M."/>
            <person name="Riesgo A."/>
            <person name="Vervoort M."/>
            <person name="Leys S.P."/>
            <person name="Kodjabachian L."/>
            <person name="Le Bivic A."/>
            <person name="Borchiellini C."/>
            <person name="Claverie J.M."/>
            <person name="Renard E."/>
        </authorList>
    </citation>
    <scope>NUCLEOTIDE SEQUENCE [LARGE SCALE GENOMIC DNA]</scope>
    <source>
        <strain evidence="1">SPO-2</strain>
    </source>
</reference>
<evidence type="ECO:0000313" key="1">
    <source>
        <dbReference type="EMBL" id="KAI6648776.1"/>
    </source>
</evidence>
<dbReference type="Gene3D" id="3.30.420.10">
    <property type="entry name" value="Ribonuclease H-like superfamily/Ribonuclease H"/>
    <property type="match status" value="1"/>
</dbReference>
<dbReference type="InterPro" id="IPR009057">
    <property type="entry name" value="Homeodomain-like_sf"/>
</dbReference>
<dbReference type="GO" id="GO:0003676">
    <property type="term" value="F:nucleic acid binding"/>
    <property type="evidence" value="ECO:0007669"/>
    <property type="project" value="InterPro"/>
</dbReference>
<protein>
    <recommendedName>
        <fullName evidence="3">Transposase</fullName>
    </recommendedName>
</protein>
<organism evidence="1 2">
    <name type="scientific">Oopsacas minuta</name>
    <dbReference type="NCBI Taxonomy" id="111878"/>
    <lineage>
        <taxon>Eukaryota</taxon>
        <taxon>Metazoa</taxon>
        <taxon>Porifera</taxon>
        <taxon>Hexactinellida</taxon>
        <taxon>Hexasterophora</taxon>
        <taxon>Lyssacinosida</taxon>
        <taxon>Leucopsacidae</taxon>
        <taxon>Oopsacas</taxon>
    </lineage>
</organism>
<dbReference type="EMBL" id="JAKMXF010000326">
    <property type="protein sequence ID" value="KAI6648776.1"/>
    <property type="molecule type" value="Genomic_DNA"/>
</dbReference>
<dbReference type="Proteomes" id="UP001165289">
    <property type="component" value="Unassembled WGS sequence"/>
</dbReference>
<name>A0AAV7JJZ4_9METZ</name>
<gene>
    <name evidence="1" type="ORF">LOD99_7163</name>
</gene>
<dbReference type="PANTHER" id="PTHR46068:SF1">
    <property type="entry name" value="TRANSPOSASE IS30-LIKE HTH DOMAIN-CONTAINING PROTEIN"/>
    <property type="match status" value="1"/>
</dbReference>
<dbReference type="PANTHER" id="PTHR46068">
    <property type="entry name" value="PROTEIN CBG27172"/>
    <property type="match status" value="1"/>
</dbReference>
<sequence length="171" mass="20248">MERKRSAIIESFVNGKRQCDIMRSLNIPKERRKFVYSIIQRYLETGSVKDKSRSGRPIAITTTRIKIIIRHRIRRNPRRSMRKMSSKLKISPTSVHKIVLRFWTDTTDICPPGCKINSTKYKDRILEPVVKDLGANMFNKNRFLFQQDGAPAHAARITQTWLFRKYSRFYQ</sequence>
<evidence type="ECO:0000313" key="2">
    <source>
        <dbReference type="Proteomes" id="UP001165289"/>
    </source>
</evidence>
<proteinExistence type="predicted"/>
<dbReference type="AlphaFoldDB" id="A0AAV7JJZ4"/>
<dbReference type="SUPFAM" id="SSF46689">
    <property type="entry name" value="Homeodomain-like"/>
    <property type="match status" value="1"/>
</dbReference>
<dbReference type="Pfam" id="PF13565">
    <property type="entry name" value="HTH_32"/>
    <property type="match status" value="1"/>
</dbReference>
<accession>A0AAV7JJZ4</accession>
<dbReference type="InterPro" id="IPR036397">
    <property type="entry name" value="RNaseH_sf"/>
</dbReference>
<comment type="caution">
    <text evidence="1">The sequence shown here is derived from an EMBL/GenBank/DDBJ whole genome shotgun (WGS) entry which is preliminary data.</text>
</comment>
<keyword evidence="2" id="KW-1185">Reference proteome</keyword>